<protein>
    <submittedName>
        <fullName evidence="4">Rhamnogalacturonan acetylesterase RhgT</fullName>
        <ecNumber evidence="4">3.1.1.-</ecNumber>
    </submittedName>
</protein>
<gene>
    <name evidence="4" type="primary">rhgT</name>
    <name evidence="4" type="ORF">CLPUN_18410</name>
</gene>
<organism evidence="4 5">
    <name type="scientific">Clostridium puniceum</name>
    <dbReference type="NCBI Taxonomy" id="29367"/>
    <lineage>
        <taxon>Bacteria</taxon>
        <taxon>Bacillati</taxon>
        <taxon>Bacillota</taxon>
        <taxon>Clostridia</taxon>
        <taxon>Eubacteriales</taxon>
        <taxon>Clostridiaceae</taxon>
        <taxon>Clostridium</taxon>
    </lineage>
</organism>
<proteinExistence type="inferred from homology"/>
<keyword evidence="2 4" id="KW-0378">Hydrolase</keyword>
<name>A0A1S8TLZ6_9CLOT</name>
<dbReference type="OrthoDB" id="9807041at2"/>
<dbReference type="EC" id="3.1.1.-" evidence="4"/>
<dbReference type="EMBL" id="LZZM01000119">
    <property type="protein sequence ID" value="OOM78793.1"/>
    <property type="molecule type" value="Genomic_DNA"/>
</dbReference>
<dbReference type="InterPro" id="IPR013830">
    <property type="entry name" value="SGNH_hydro"/>
</dbReference>
<dbReference type="Gene3D" id="3.40.50.1110">
    <property type="entry name" value="SGNH hydrolase"/>
    <property type="match status" value="1"/>
</dbReference>
<evidence type="ECO:0000256" key="1">
    <source>
        <dbReference type="ARBA" id="ARBA00008668"/>
    </source>
</evidence>
<dbReference type="InterPro" id="IPR036514">
    <property type="entry name" value="SGNH_hydro_sf"/>
</dbReference>
<comment type="similarity">
    <text evidence="1">Belongs to the 'GDSL' lipolytic enzyme family.</text>
</comment>
<dbReference type="RefSeq" id="WP_077847004.1">
    <property type="nucleotide sequence ID" value="NZ_LZZM01000119.1"/>
</dbReference>
<dbReference type="Proteomes" id="UP000190890">
    <property type="component" value="Unassembled WGS sequence"/>
</dbReference>
<dbReference type="STRING" id="29367.CLPUN_18410"/>
<evidence type="ECO:0000256" key="2">
    <source>
        <dbReference type="ARBA" id="ARBA00022801"/>
    </source>
</evidence>
<dbReference type="SUPFAM" id="SSF52266">
    <property type="entry name" value="SGNH hydrolase"/>
    <property type="match status" value="1"/>
</dbReference>
<dbReference type="CDD" id="cd01821">
    <property type="entry name" value="Rhamnogalacturan_acetylesterase_like"/>
    <property type="match status" value="1"/>
</dbReference>
<reference evidence="4 5" key="1">
    <citation type="submission" date="2016-05" db="EMBL/GenBank/DDBJ databases">
        <title>Microbial solvent formation.</title>
        <authorList>
            <person name="Poehlein A."/>
            <person name="Montoya Solano J.D."/>
            <person name="Flitsch S."/>
            <person name="Krabben P."/>
            <person name="Duerre P."/>
            <person name="Daniel R."/>
        </authorList>
    </citation>
    <scope>NUCLEOTIDE SEQUENCE [LARGE SCALE GENOMIC DNA]</scope>
    <source>
        <strain evidence="4 5">DSM 2619</strain>
    </source>
</reference>
<sequence length="226" mass="25905">MKKKIFWAGDSTVAQNKIASYPQTGIGQVMGLYLKEDVIVYNFAKNGRSTKSFINEGILDRIKEELKKDDFLFIQFGHNDQKTDEERSTKPFSTYQEYLSSYIEAARNCGAYPVLITSLYRRIFLEDGHIKNEVHYDYPDAMKQLGEKLKIPVVDLCQKSKELLEKTGDKNSKKWFMHLKEGEFKSHIEGLEDNTHLRYEGAVIMAGLIAEGVKELGGIYSNLIND</sequence>
<dbReference type="Pfam" id="PF13472">
    <property type="entry name" value="Lipase_GDSL_2"/>
    <property type="match status" value="1"/>
</dbReference>
<comment type="caution">
    <text evidence="4">The sequence shown here is derived from an EMBL/GenBank/DDBJ whole genome shotgun (WGS) entry which is preliminary data.</text>
</comment>
<evidence type="ECO:0000259" key="3">
    <source>
        <dbReference type="Pfam" id="PF13472"/>
    </source>
</evidence>
<accession>A0A1S8TLZ6</accession>
<keyword evidence="5" id="KW-1185">Reference proteome</keyword>
<feature type="domain" description="SGNH hydrolase-type esterase" evidence="3">
    <location>
        <begin position="9"/>
        <end position="178"/>
    </location>
</feature>
<dbReference type="PANTHER" id="PTHR43695:SF1">
    <property type="entry name" value="RHAMNOGALACTURONAN ACETYLESTERASE"/>
    <property type="match status" value="1"/>
</dbReference>
<dbReference type="GO" id="GO:0016787">
    <property type="term" value="F:hydrolase activity"/>
    <property type="evidence" value="ECO:0007669"/>
    <property type="project" value="UniProtKB-KW"/>
</dbReference>
<dbReference type="PANTHER" id="PTHR43695">
    <property type="entry name" value="PUTATIVE (AFU_ORTHOLOGUE AFUA_2G17250)-RELATED"/>
    <property type="match status" value="1"/>
</dbReference>
<dbReference type="InterPro" id="IPR037459">
    <property type="entry name" value="RhgT-like"/>
</dbReference>
<evidence type="ECO:0000313" key="4">
    <source>
        <dbReference type="EMBL" id="OOM78793.1"/>
    </source>
</evidence>
<dbReference type="AlphaFoldDB" id="A0A1S8TLZ6"/>
<evidence type="ECO:0000313" key="5">
    <source>
        <dbReference type="Proteomes" id="UP000190890"/>
    </source>
</evidence>